<evidence type="ECO:0000313" key="1">
    <source>
        <dbReference type="EMBL" id="SKM18025.1"/>
    </source>
</evidence>
<dbReference type="EMBL" id="FVGW01000005">
    <property type="protein sequence ID" value="SKM18025.1"/>
    <property type="molecule type" value="Genomic_DNA"/>
</dbReference>
<sequence length="59" mass="6521">MRIHYSTFAGRIDAPPTSNPALTNDLTYDVAVIGGDLPARQHLPNRLALGATRNRQHRI</sequence>
<proteinExistence type="predicted"/>
<reference evidence="1 2" key="1">
    <citation type="submission" date="2016-11" db="EMBL/GenBank/DDBJ databases">
        <authorList>
            <consortium name="Pathogen Informatics"/>
        </authorList>
    </citation>
    <scope>NUCLEOTIDE SEQUENCE [LARGE SCALE GENOMIC DNA]</scope>
    <source>
        <strain evidence="1 2">911</strain>
    </source>
</reference>
<evidence type="ECO:0000313" key="2">
    <source>
        <dbReference type="Proteomes" id="UP000190074"/>
    </source>
</evidence>
<name>A0A1T6U8N5_9MYCO</name>
<protein>
    <submittedName>
        <fullName evidence="1">Uncharacterized protein</fullName>
    </submittedName>
</protein>
<dbReference type="RefSeq" id="WP_005102842.1">
    <property type="nucleotide sequence ID" value="NZ_CP021122.1"/>
</dbReference>
<gene>
    <name evidence="1" type="ORF">SAMEA2259716_02911</name>
</gene>
<dbReference type="Proteomes" id="UP000190074">
    <property type="component" value="Unassembled WGS sequence"/>
</dbReference>
<accession>A0A1T6U8N5</accession>
<organism evidence="1 2">
    <name type="scientific">Mycobacteroides abscessus subsp. massiliense</name>
    <dbReference type="NCBI Taxonomy" id="1962118"/>
    <lineage>
        <taxon>Bacteria</taxon>
        <taxon>Bacillati</taxon>
        <taxon>Actinomycetota</taxon>
        <taxon>Actinomycetes</taxon>
        <taxon>Mycobacteriales</taxon>
        <taxon>Mycobacteriaceae</taxon>
        <taxon>Mycobacteroides</taxon>
        <taxon>Mycobacteroides abscessus</taxon>
    </lineage>
</organism>
<dbReference type="AlphaFoldDB" id="A0A1T6U8N5"/>